<comment type="subcellular location">
    <subcellularLocation>
        <location evidence="1 5">Cytoplasm</location>
    </subcellularLocation>
</comment>
<dbReference type="Gene3D" id="1.10.10.10">
    <property type="entry name" value="Winged helix-like DNA-binding domain superfamily/Winged helix DNA-binding domain"/>
    <property type="match status" value="3"/>
</dbReference>
<feature type="region of interest" description="Disordered" evidence="6">
    <location>
        <begin position="1"/>
        <end position="27"/>
    </location>
</feature>
<evidence type="ECO:0000256" key="4">
    <source>
        <dbReference type="ARBA" id="ARBA00022490"/>
    </source>
</evidence>
<dbReference type="RefSeq" id="WP_420906552.1">
    <property type="nucleotide sequence ID" value="NZ_BAAFGK010000005.1"/>
</dbReference>
<evidence type="ECO:0000313" key="10">
    <source>
        <dbReference type="EMBL" id="GAB0058833.1"/>
    </source>
</evidence>
<dbReference type="Pfam" id="PF21981">
    <property type="entry name" value="RecX_HTH3"/>
    <property type="match status" value="1"/>
</dbReference>
<evidence type="ECO:0000256" key="2">
    <source>
        <dbReference type="ARBA" id="ARBA00009695"/>
    </source>
</evidence>
<evidence type="ECO:0000256" key="3">
    <source>
        <dbReference type="ARBA" id="ARBA00018111"/>
    </source>
</evidence>
<dbReference type="InterPro" id="IPR003783">
    <property type="entry name" value="Regulatory_RecX"/>
</dbReference>
<evidence type="ECO:0000256" key="6">
    <source>
        <dbReference type="SAM" id="MobiDB-lite"/>
    </source>
</evidence>
<dbReference type="Pfam" id="PF02631">
    <property type="entry name" value="RecX_HTH2"/>
    <property type="match status" value="1"/>
</dbReference>
<dbReference type="InterPro" id="IPR053924">
    <property type="entry name" value="RecX_HTH_2nd"/>
</dbReference>
<feature type="compositionally biased region" description="Basic and acidic residues" evidence="6">
    <location>
        <begin position="1"/>
        <end position="11"/>
    </location>
</feature>
<evidence type="ECO:0000259" key="9">
    <source>
        <dbReference type="Pfam" id="PF21982"/>
    </source>
</evidence>
<dbReference type="InterPro" id="IPR053925">
    <property type="entry name" value="RecX_HTH_3rd"/>
</dbReference>
<keyword evidence="11" id="KW-1185">Reference proteome</keyword>
<reference evidence="10 11" key="2">
    <citation type="submission" date="2024-09" db="EMBL/GenBank/DDBJ databases">
        <title>Draft genome sequence of Candidatus Magnetaquicoccaceae bacterium FCR-1.</title>
        <authorList>
            <person name="Shimoshige H."/>
            <person name="Shimamura S."/>
            <person name="Taoka A."/>
            <person name="Kobayashi H."/>
            <person name="Maekawa T."/>
        </authorList>
    </citation>
    <scope>NUCLEOTIDE SEQUENCE [LARGE SCALE GENOMIC DNA]</scope>
    <source>
        <strain evidence="10 11">FCR-1</strain>
    </source>
</reference>
<dbReference type="EMBL" id="BAAFGK010000005">
    <property type="protein sequence ID" value="GAB0058833.1"/>
    <property type="molecule type" value="Genomic_DNA"/>
</dbReference>
<feature type="domain" description="RecX third three-helical" evidence="8">
    <location>
        <begin position="129"/>
        <end position="169"/>
    </location>
</feature>
<comment type="function">
    <text evidence="5">Modulates RecA activity.</text>
</comment>
<dbReference type="InterPro" id="IPR053926">
    <property type="entry name" value="RecX_HTH_1st"/>
</dbReference>
<dbReference type="Pfam" id="PF21982">
    <property type="entry name" value="RecX_HTH1"/>
    <property type="match status" value="1"/>
</dbReference>
<evidence type="ECO:0000256" key="1">
    <source>
        <dbReference type="ARBA" id="ARBA00004496"/>
    </source>
</evidence>
<name>A0ABQ0CD52_9PROT</name>
<dbReference type="PANTHER" id="PTHR33602">
    <property type="entry name" value="REGULATORY PROTEIN RECX FAMILY PROTEIN"/>
    <property type="match status" value="1"/>
</dbReference>
<dbReference type="InterPro" id="IPR036388">
    <property type="entry name" value="WH-like_DNA-bd_sf"/>
</dbReference>
<organism evidence="10 11">
    <name type="scientific">Candidatus Magnetaquiglobus chichijimensis</name>
    <dbReference type="NCBI Taxonomy" id="3141448"/>
    <lineage>
        <taxon>Bacteria</taxon>
        <taxon>Pseudomonadati</taxon>
        <taxon>Pseudomonadota</taxon>
        <taxon>Magnetococcia</taxon>
        <taxon>Magnetococcales</taxon>
        <taxon>Candidatus Magnetaquicoccaceae</taxon>
        <taxon>Candidatus Magnetaquiglobus</taxon>
    </lineage>
</organism>
<feature type="domain" description="RecX first three-helical" evidence="9">
    <location>
        <begin position="30"/>
        <end position="68"/>
    </location>
</feature>
<accession>A0ABQ0CD52</accession>
<evidence type="ECO:0000256" key="5">
    <source>
        <dbReference type="HAMAP-Rule" id="MF_01114"/>
    </source>
</evidence>
<protein>
    <recommendedName>
        <fullName evidence="3 5">Regulatory protein RecX</fullName>
    </recommendedName>
</protein>
<evidence type="ECO:0000259" key="7">
    <source>
        <dbReference type="Pfam" id="PF02631"/>
    </source>
</evidence>
<keyword evidence="4 5" id="KW-0963">Cytoplasm</keyword>
<evidence type="ECO:0000313" key="11">
    <source>
        <dbReference type="Proteomes" id="UP001628193"/>
    </source>
</evidence>
<gene>
    <name evidence="5 10" type="primary">recX</name>
    <name evidence="10" type="ORF">SIID45300_03190</name>
</gene>
<comment type="caution">
    <text evidence="10">The sequence shown here is derived from an EMBL/GenBank/DDBJ whole genome shotgun (WGS) entry which is preliminary data.</text>
</comment>
<reference evidence="10 11" key="1">
    <citation type="submission" date="2024-05" db="EMBL/GenBank/DDBJ databases">
        <authorList>
            <consortium name="Candidatus Magnetaquicoccaceae bacterium FCR-1 genome sequencing consortium"/>
            <person name="Shimoshige H."/>
            <person name="Shimamura S."/>
            <person name="Taoka A."/>
            <person name="Kobayashi H."/>
            <person name="Maekawa T."/>
        </authorList>
    </citation>
    <scope>NUCLEOTIDE SEQUENCE [LARGE SCALE GENOMIC DNA]</scope>
    <source>
        <strain evidence="10 11">FCR-1</strain>
    </source>
</reference>
<feature type="compositionally biased region" description="Basic and acidic residues" evidence="6">
    <location>
        <begin position="18"/>
        <end position="27"/>
    </location>
</feature>
<feature type="domain" description="RecX second three-helical" evidence="7">
    <location>
        <begin position="75"/>
        <end position="115"/>
    </location>
</feature>
<dbReference type="PANTHER" id="PTHR33602:SF1">
    <property type="entry name" value="REGULATORY PROTEIN RECX FAMILY PROTEIN"/>
    <property type="match status" value="1"/>
</dbReference>
<sequence length="175" mass="19881">MSGEEPVRDGCDDAPSPDDDRTRSRRGDGYGLALRLLTGRSYGTIELRRRLEREGVAPDAIETTLARCRDLGYLDDRAFAASRARVRRERGWGPLRIRAELHGLGVEAEWIAAALRDPEEPDRDPVVEARRVMEKKFGAQTASDWRDRQKRYAFLLRRGFEPEVIAAALNEDDQT</sequence>
<dbReference type="HAMAP" id="MF_01114">
    <property type="entry name" value="RecX"/>
    <property type="match status" value="1"/>
</dbReference>
<proteinExistence type="inferred from homology"/>
<evidence type="ECO:0000259" key="8">
    <source>
        <dbReference type="Pfam" id="PF21981"/>
    </source>
</evidence>
<dbReference type="Proteomes" id="UP001628193">
    <property type="component" value="Unassembled WGS sequence"/>
</dbReference>
<comment type="similarity">
    <text evidence="2 5">Belongs to the RecX family.</text>
</comment>